<comment type="caution">
    <text evidence="2">The sequence shown here is derived from an EMBL/GenBank/DDBJ whole genome shotgun (WGS) entry which is preliminary data.</text>
</comment>
<evidence type="ECO:0000313" key="3">
    <source>
        <dbReference type="Proteomes" id="UP000011910"/>
    </source>
</evidence>
<proteinExistence type="predicted"/>
<accession>M7MZT0</accession>
<dbReference type="PATRIC" id="fig|1279009.4.peg.2957"/>
<evidence type="ECO:0000256" key="1">
    <source>
        <dbReference type="SAM" id="MobiDB-lite"/>
    </source>
</evidence>
<dbReference type="EMBL" id="AODQ01000081">
    <property type="protein sequence ID" value="EMR01938.1"/>
    <property type="molecule type" value="Genomic_DNA"/>
</dbReference>
<reference evidence="2 3" key="1">
    <citation type="journal article" date="2013" name="Genome Announc.">
        <title>Draft Genome Sequence of Cesiribacter andamanensis Strain AMV16T, Isolated from a Soil Sample from a Mud Volcano in the Andaman Islands, India.</title>
        <authorList>
            <person name="Shivaji S."/>
            <person name="Ara S."/>
            <person name="Begum Z."/>
            <person name="Srinivas T.N."/>
            <person name="Singh A."/>
            <person name="Kumar Pinnaka A."/>
        </authorList>
    </citation>
    <scope>NUCLEOTIDE SEQUENCE [LARGE SCALE GENOMIC DNA]</scope>
    <source>
        <strain evidence="2 3">AMV16</strain>
    </source>
</reference>
<dbReference type="RefSeq" id="WP_009196304.1">
    <property type="nucleotide sequence ID" value="NZ_AODQ01000081.1"/>
</dbReference>
<evidence type="ECO:0000313" key="2">
    <source>
        <dbReference type="EMBL" id="EMR01938.1"/>
    </source>
</evidence>
<feature type="compositionally biased region" description="Acidic residues" evidence="1">
    <location>
        <begin position="110"/>
        <end position="121"/>
    </location>
</feature>
<sequence>MPQPTNPNKKRIIKDYDTLPEDIITRVKMEYPYGFADNLVSFTNKEGKRVSALPFETEDIYYLIRMTVQEARQIISDDEDYDDEGNLRDDYAAEDEESGESESRSSYSEPADDSDDPYDDY</sequence>
<dbReference type="Proteomes" id="UP000011910">
    <property type="component" value="Unassembled WGS sequence"/>
</dbReference>
<keyword evidence="3" id="KW-1185">Reference proteome</keyword>
<dbReference type="AlphaFoldDB" id="M7MZT0"/>
<name>M7MZT0_9BACT</name>
<dbReference type="eggNOG" id="ENOG5032RQT">
    <property type="taxonomic scope" value="Bacteria"/>
</dbReference>
<gene>
    <name evidence="2" type="ORF">ADICEAN_02917</name>
</gene>
<feature type="region of interest" description="Disordered" evidence="1">
    <location>
        <begin position="74"/>
        <end position="121"/>
    </location>
</feature>
<protein>
    <submittedName>
        <fullName evidence="2">Uncharacterized protein</fullName>
    </submittedName>
</protein>
<organism evidence="2 3">
    <name type="scientific">Cesiribacter andamanensis AMV16</name>
    <dbReference type="NCBI Taxonomy" id="1279009"/>
    <lineage>
        <taxon>Bacteria</taxon>
        <taxon>Pseudomonadati</taxon>
        <taxon>Bacteroidota</taxon>
        <taxon>Cytophagia</taxon>
        <taxon>Cytophagales</taxon>
        <taxon>Cesiribacteraceae</taxon>
        <taxon>Cesiribacter</taxon>
    </lineage>
</organism>